<dbReference type="SUPFAM" id="SSF53822">
    <property type="entry name" value="Periplasmic binding protein-like I"/>
    <property type="match status" value="1"/>
</dbReference>
<dbReference type="Gene3D" id="1.10.260.40">
    <property type="entry name" value="lambda repressor-like DNA-binding domains"/>
    <property type="match status" value="1"/>
</dbReference>
<dbReference type="Gene3D" id="3.40.50.2300">
    <property type="match status" value="2"/>
</dbReference>
<evidence type="ECO:0000313" key="6">
    <source>
        <dbReference type="Proteomes" id="UP000490386"/>
    </source>
</evidence>
<dbReference type="InterPro" id="IPR028082">
    <property type="entry name" value="Peripla_BP_I"/>
</dbReference>
<keyword evidence="6" id="KW-1185">Reference proteome</keyword>
<dbReference type="Proteomes" id="UP000490386">
    <property type="component" value="Unassembled WGS sequence"/>
</dbReference>
<accession>A0A7J5B8D8</accession>
<dbReference type="AlphaFoldDB" id="A0A7J5B8D8"/>
<evidence type="ECO:0000313" key="5">
    <source>
        <dbReference type="EMBL" id="KAB1639901.1"/>
    </source>
</evidence>
<dbReference type="PANTHER" id="PTHR30146:SF109">
    <property type="entry name" value="HTH-TYPE TRANSCRIPTIONAL REGULATOR GALS"/>
    <property type="match status" value="1"/>
</dbReference>
<dbReference type="EMBL" id="WBJX01000001">
    <property type="protein sequence ID" value="KAB1639901.1"/>
    <property type="molecule type" value="Genomic_DNA"/>
</dbReference>
<keyword evidence="3" id="KW-0804">Transcription</keyword>
<dbReference type="OrthoDB" id="37081at2"/>
<dbReference type="GO" id="GO:0003700">
    <property type="term" value="F:DNA-binding transcription factor activity"/>
    <property type="evidence" value="ECO:0007669"/>
    <property type="project" value="TreeGrafter"/>
</dbReference>
<dbReference type="GO" id="GO:0000976">
    <property type="term" value="F:transcription cis-regulatory region binding"/>
    <property type="evidence" value="ECO:0007669"/>
    <property type="project" value="TreeGrafter"/>
</dbReference>
<keyword evidence="1" id="KW-0805">Transcription regulation</keyword>
<feature type="domain" description="HTH lacI-type" evidence="4">
    <location>
        <begin position="14"/>
        <end position="69"/>
    </location>
</feature>
<organism evidence="5 6">
    <name type="scientific">Pseudoclavibacter terrae</name>
    <dbReference type="NCBI Taxonomy" id="1530195"/>
    <lineage>
        <taxon>Bacteria</taxon>
        <taxon>Bacillati</taxon>
        <taxon>Actinomycetota</taxon>
        <taxon>Actinomycetes</taxon>
        <taxon>Micrococcales</taxon>
        <taxon>Microbacteriaceae</taxon>
        <taxon>Pseudoclavibacter</taxon>
    </lineage>
</organism>
<dbReference type="RefSeq" id="WP_151423039.1">
    <property type="nucleotide sequence ID" value="NZ_WBJX01000001.1"/>
</dbReference>
<dbReference type="PANTHER" id="PTHR30146">
    <property type="entry name" value="LACI-RELATED TRANSCRIPTIONAL REPRESSOR"/>
    <property type="match status" value="1"/>
</dbReference>
<dbReference type="Pfam" id="PF00356">
    <property type="entry name" value="LacI"/>
    <property type="match status" value="1"/>
</dbReference>
<evidence type="ECO:0000256" key="2">
    <source>
        <dbReference type="ARBA" id="ARBA00023125"/>
    </source>
</evidence>
<proteinExistence type="predicted"/>
<protein>
    <submittedName>
        <fullName evidence="5">LacI family transcriptional regulator</fullName>
    </submittedName>
</protein>
<dbReference type="Pfam" id="PF13377">
    <property type="entry name" value="Peripla_BP_3"/>
    <property type="match status" value="1"/>
</dbReference>
<dbReference type="CDD" id="cd06267">
    <property type="entry name" value="PBP1_LacI_sugar_binding-like"/>
    <property type="match status" value="1"/>
</dbReference>
<gene>
    <name evidence="5" type="ORF">F8O03_06230</name>
</gene>
<dbReference type="PROSITE" id="PS50932">
    <property type="entry name" value="HTH_LACI_2"/>
    <property type="match status" value="1"/>
</dbReference>
<dbReference type="SMART" id="SM00354">
    <property type="entry name" value="HTH_LACI"/>
    <property type="match status" value="1"/>
</dbReference>
<dbReference type="SUPFAM" id="SSF47413">
    <property type="entry name" value="lambda repressor-like DNA-binding domains"/>
    <property type="match status" value="1"/>
</dbReference>
<keyword evidence="2" id="KW-0238">DNA-binding</keyword>
<comment type="caution">
    <text evidence="5">The sequence shown here is derived from an EMBL/GenBank/DDBJ whole genome shotgun (WGS) entry which is preliminary data.</text>
</comment>
<evidence type="ECO:0000259" key="4">
    <source>
        <dbReference type="PROSITE" id="PS50932"/>
    </source>
</evidence>
<reference evidence="5 6" key="1">
    <citation type="submission" date="2019-09" db="EMBL/GenBank/DDBJ databases">
        <title>Phylogeny of genus Pseudoclavibacter and closely related genus.</title>
        <authorList>
            <person name="Li Y."/>
        </authorList>
    </citation>
    <scope>NUCLEOTIDE SEQUENCE [LARGE SCALE GENOMIC DNA]</scope>
    <source>
        <strain evidence="5 6">THG-MD12</strain>
    </source>
</reference>
<evidence type="ECO:0000256" key="3">
    <source>
        <dbReference type="ARBA" id="ARBA00023163"/>
    </source>
</evidence>
<name>A0A7J5B8D8_9MICO</name>
<dbReference type="InterPro" id="IPR046335">
    <property type="entry name" value="LacI/GalR-like_sensor"/>
</dbReference>
<dbReference type="CDD" id="cd01392">
    <property type="entry name" value="HTH_LacI"/>
    <property type="match status" value="1"/>
</dbReference>
<sequence length="344" mass="36836">MSDTAKESNRTKPATRADVARLAGVSPSVVSFALNKGSGRVAEDTARRVREAAALLGYVPNAAARALRRGTSDAIGLLIHDIRNPFYNQIAAEVQQACDRHGRNLIVATPLGQGARFVPLLMQLDASKLAGIIVTVHLSAETIDRLLAAGFSTPVVQLNSNEPLPGAVGLRPGYPGAIDAAFDHLAELGHESIAFVGPRTPRALQIQRWEAYHRERGVPRGSYAEVEPTRAGGHDGMRQVLTEGTPTAVFAGTGLIAVGVMLALQEAGLRVPDDISVLSYDDIPDIQFMLPPLTSIRIPVEEMARDAVDALISRSPLAEEQRQYTSALIVRGSTSAPNPDRLRR</sequence>
<dbReference type="InterPro" id="IPR010982">
    <property type="entry name" value="Lambda_DNA-bd_dom_sf"/>
</dbReference>
<evidence type="ECO:0000256" key="1">
    <source>
        <dbReference type="ARBA" id="ARBA00023015"/>
    </source>
</evidence>
<dbReference type="InterPro" id="IPR000843">
    <property type="entry name" value="HTH_LacI"/>
</dbReference>